<gene>
    <name evidence="2" type="ORF">E2488_06865</name>
</gene>
<dbReference type="AlphaFoldDB" id="A0A4Y8AV37"/>
<dbReference type="RefSeq" id="WP_134247601.1">
    <property type="nucleotide sequence ID" value="NZ_SNQI01000002.1"/>
</dbReference>
<dbReference type="PANTHER" id="PTHR22916:SF3">
    <property type="entry name" value="UDP-GLCNAC:BETAGAL BETA-1,3-N-ACETYLGLUCOSAMINYLTRANSFERASE-LIKE PROTEIN 1"/>
    <property type="match status" value="1"/>
</dbReference>
<keyword evidence="3" id="KW-1185">Reference proteome</keyword>
<evidence type="ECO:0000313" key="2">
    <source>
        <dbReference type="EMBL" id="TEW75232.1"/>
    </source>
</evidence>
<protein>
    <submittedName>
        <fullName evidence="2">Glycosyltransferase</fullName>
    </submittedName>
</protein>
<dbReference type="InterPro" id="IPR001173">
    <property type="entry name" value="Glyco_trans_2-like"/>
</dbReference>
<evidence type="ECO:0000313" key="3">
    <source>
        <dbReference type="Proteomes" id="UP000298517"/>
    </source>
</evidence>
<reference evidence="2 3" key="1">
    <citation type="journal article" date="2011" name="J. Microbiol.">
        <title>Gramella jeungdoensis sp. nov., isolated from a solar saltern in Korea.</title>
        <authorList>
            <person name="Joung Y."/>
            <person name="Kim H."/>
            <person name="Jang T."/>
            <person name="Ahn T.S."/>
            <person name="Joh K."/>
        </authorList>
    </citation>
    <scope>NUCLEOTIDE SEQUENCE [LARGE SCALE GENOMIC DNA]</scope>
    <source>
        <strain evidence="2 3">KCTC 23123</strain>
    </source>
</reference>
<name>A0A4Y8AV37_9FLAO</name>
<dbReference type="Gene3D" id="3.90.550.10">
    <property type="entry name" value="Spore Coat Polysaccharide Biosynthesis Protein SpsA, Chain A"/>
    <property type="match status" value="1"/>
</dbReference>
<dbReference type="InterPro" id="IPR029044">
    <property type="entry name" value="Nucleotide-diphossugar_trans"/>
</dbReference>
<dbReference type="PANTHER" id="PTHR22916">
    <property type="entry name" value="GLYCOSYLTRANSFERASE"/>
    <property type="match status" value="1"/>
</dbReference>
<keyword evidence="2" id="KW-0808">Transferase</keyword>
<dbReference type="Proteomes" id="UP000298517">
    <property type="component" value="Unassembled WGS sequence"/>
</dbReference>
<organism evidence="2 3">
    <name type="scientific">Gramella jeungdoensis</name>
    <dbReference type="NCBI Taxonomy" id="708091"/>
    <lineage>
        <taxon>Bacteria</taxon>
        <taxon>Pseudomonadati</taxon>
        <taxon>Bacteroidota</taxon>
        <taxon>Flavobacteriia</taxon>
        <taxon>Flavobacteriales</taxon>
        <taxon>Flavobacteriaceae</taxon>
        <taxon>Christiangramia</taxon>
    </lineage>
</organism>
<dbReference type="SUPFAM" id="SSF53448">
    <property type="entry name" value="Nucleotide-diphospho-sugar transferases"/>
    <property type="match status" value="1"/>
</dbReference>
<comment type="caution">
    <text evidence="2">The sequence shown here is derived from an EMBL/GenBank/DDBJ whole genome shotgun (WGS) entry which is preliminary data.</text>
</comment>
<dbReference type="Pfam" id="PF00535">
    <property type="entry name" value="Glycos_transf_2"/>
    <property type="match status" value="1"/>
</dbReference>
<dbReference type="GO" id="GO:0016758">
    <property type="term" value="F:hexosyltransferase activity"/>
    <property type="evidence" value="ECO:0007669"/>
    <property type="project" value="UniProtKB-ARBA"/>
</dbReference>
<proteinExistence type="predicted"/>
<evidence type="ECO:0000259" key="1">
    <source>
        <dbReference type="Pfam" id="PF00535"/>
    </source>
</evidence>
<feature type="domain" description="Glycosyltransferase 2-like" evidence="1">
    <location>
        <begin position="11"/>
        <end position="136"/>
    </location>
</feature>
<sequence length="320" mass="37237">MNKKPLVSISCITYNHVNYIKQCLDGFLMQQTSFDFEILIHDDCSDDGTKEIIENYVEKYPNLIKPMYQAKNQYSQGVRGIMARFNFPRAKGKYIALCEGDDYWTDPLKLQKQVDFLEANEEYSLCFTAKSNIDSKGVFINEARYGHQKTWTAEDVLNGSFIAPTQTIVSKNLSHEFSQFCGQLPNRTGGDRLYTYFYALKGKLKYIDANTANYRIHGGGVWSGLNDKQQLIAHITQHNNFLKVVKKDSTHYNELKRDMFRVIITKLYFSFFNNPLKTMNHLFFVLMKYKIGPIVFLLSGKDFSVYYMKLLQSKFKLNKK</sequence>
<dbReference type="EMBL" id="SNQI01000002">
    <property type="protein sequence ID" value="TEW75232.1"/>
    <property type="molecule type" value="Genomic_DNA"/>
</dbReference>
<accession>A0A4Y8AV37</accession>
<dbReference type="OrthoDB" id="199095at2"/>